<evidence type="ECO:0000313" key="1">
    <source>
        <dbReference type="EMBL" id="KAK4444452.1"/>
    </source>
</evidence>
<dbReference type="AlphaFoldDB" id="A0AAV9G8F1"/>
<organism evidence="1 2">
    <name type="scientific">Podospora aff. communis PSN243</name>
    <dbReference type="NCBI Taxonomy" id="3040156"/>
    <lineage>
        <taxon>Eukaryota</taxon>
        <taxon>Fungi</taxon>
        <taxon>Dikarya</taxon>
        <taxon>Ascomycota</taxon>
        <taxon>Pezizomycotina</taxon>
        <taxon>Sordariomycetes</taxon>
        <taxon>Sordariomycetidae</taxon>
        <taxon>Sordariales</taxon>
        <taxon>Podosporaceae</taxon>
        <taxon>Podospora</taxon>
    </lineage>
</organism>
<dbReference type="Proteomes" id="UP001321760">
    <property type="component" value="Unassembled WGS sequence"/>
</dbReference>
<reference evidence="1" key="1">
    <citation type="journal article" date="2023" name="Mol. Phylogenet. Evol.">
        <title>Genome-scale phylogeny and comparative genomics of the fungal order Sordariales.</title>
        <authorList>
            <person name="Hensen N."/>
            <person name="Bonometti L."/>
            <person name="Westerberg I."/>
            <person name="Brannstrom I.O."/>
            <person name="Guillou S."/>
            <person name="Cros-Aarteil S."/>
            <person name="Calhoun S."/>
            <person name="Haridas S."/>
            <person name="Kuo A."/>
            <person name="Mondo S."/>
            <person name="Pangilinan J."/>
            <person name="Riley R."/>
            <person name="LaButti K."/>
            <person name="Andreopoulos B."/>
            <person name="Lipzen A."/>
            <person name="Chen C."/>
            <person name="Yan M."/>
            <person name="Daum C."/>
            <person name="Ng V."/>
            <person name="Clum A."/>
            <person name="Steindorff A."/>
            <person name="Ohm R.A."/>
            <person name="Martin F."/>
            <person name="Silar P."/>
            <person name="Natvig D.O."/>
            <person name="Lalanne C."/>
            <person name="Gautier V."/>
            <person name="Ament-Velasquez S.L."/>
            <person name="Kruys A."/>
            <person name="Hutchinson M.I."/>
            <person name="Powell A.J."/>
            <person name="Barry K."/>
            <person name="Miller A.N."/>
            <person name="Grigoriev I.V."/>
            <person name="Debuchy R."/>
            <person name="Gladieux P."/>
            <person name="Hiltunen Thoren M."/>
            <person name="Johannesson H."/>
        </authorList>
    </citation>
    <scope>NUCLEOTIDE SEQUENCE</scope>
    <source>
        <strain evidence="1">PSN243</strain>
    </source>
</reference>
<dbReference type="EMBL" id="MU865977">
    <property type="protein sequence ID" value="KAK4444452.1"/>
    <property type="molecule type" value="Genomic_DNA"/>
</dbReference>
<name>A0AAV9G8F1_9PEZI</name>
<proteinExistence type="predicted"/>
<protein>
    <submittedName>
        <fullName evidence="1">Uncharacterized protein</fullName>
    </submittedName>
</protein>
<reference evidence="1" key="2">
    <citation type="submission" date="2023-05" db="EMBL/GenBank/DDBJ databases">
        <authorList>
            <consortium name="Lawrence Berkeley National Laboratory"/>
            <person name="Steindorff A."/>
            <person name="Hensen N."/>
            <person name="Bonometti L."/>
            <person name="Westerberg I."/>
            <person name="Brannstrom I.O."/>
            <person name="Guillou S."/>
            <person name="Cros-Aarteil S."/>
            <person name="Calhoun S."/>
            <person name="Haridas S."/>
            <person name="Kuo A."/>
            <person name="Mondo S."/>
            <person name="Pangilinan J."/>
            <person name="Riley R."/>
            <person name="Labutti K."/>
            <person name="Andreopoulos B."/>
            <person name="Lipzen A."/>
            <person name="Chen C."/>
            <person name="Yanf M."/>
            <person name="Daum C."/>
            <person name="Ng V."/>
            <person name="Clum A."/>
            <person name="Ohm R."/>
            <person name="Martin F."/>
            <person name="Silar P."/>
            <person name="Natvig D."/>
            <person name="Lalanne C."/>
            <person name="Gautier V."/>
            <person name="Ament-Velasquez S.L."/>
            <person name="Kruys A."/>
            <person name="Hutchinson M.I."/>
            <person name="Powell A.J."/>
            <person name="Barry K."/>
            <person name="Miller A.N."/>
            <person name="Grigoriev I.V."/>
            <person name="Debuchy R."/>
            <person name="Gladieux P."/>
            <person name="Thoren M.H."/>
            <person name="Johannesson H."/>
        </authorList>
    </citation>
    <scope>NUCLEOTIDE SEQUENCE</scope>
    <source>
        <strain evidence="1">PSN243</strain>
    </source>
</reference>
<sequence>MSEKPQKILASHPDRFRLPADLGLKSENVLSPCDVPKDTDEFLLSNGIAAVDFLKSLGQDSITAEDIGIDEFGRLFRITHSNRISQELEFIDKVQQHDVKHGLPSVREHVVDAICQYLAEISNVPEECTHLRNLTASVKDMLCHFDDQRVSDICEESQGYYAYFESLFKSLAEVEEALRPKSHKVLTARLWLEFVDKVEEGGIKTREDIRAMNAALRMGQYDSMRALVEGIQDEYGGVLDIIESLFVVLDPARKTLRYM</sequence>
<gene>
    <name evidence="1" type="ORF">QBC34DRAFT_415268</name>
</gene>
<comment type="caution">
    <text evidence="1">The sequence shown here is derived from an EMBL/GenBank/DDBJ whole genome shotgun (WGS) entry which is preliminary data.</text>
</comment>
<evidence type="ECO:0000313" key="2">
    <source>
        <dbReference type="Proteomes" id="UP001321760"/>
    </source>
</evidence>
<keyword evidence="2" id="KW-1185">Reference proteome</keyword>
<accession>A0AAV9G8F1</accession>